<proteinExistence type="predicted"/>
<name>A0AAV2TKB7_CALDB</name>
<accession>A0AAV2TKB7</accession>
<feature type="domain" description="Trematode PH-like" evidence="1">
    <location>
        <begin position="64"/>
        <end position="192"/>
    </location>
</feature>
<gene>
    <name evidence="2" type="ORF">CDAUBV1_LOCUS10801</name>
</gene>
<comment type="caution">
    <text evidence="2">The sequence shown here is derived from an EMBL/GenBank/DDBJ whole genome shotgun (WGS) entry which is preliminary data.</text>
</comment>
<reference evidence="2" key="1">
    <citation type="submission" date="2024-06" db="EMBL/GenBank/DDBJ databases">
        <authorList>
            <person name="Liu X."/>
            <person name="Lenzi L."/>
            <person name="Haldenby T S."/>
            <person name="Uol C."/>
        </authorList>
    </citation>
    <scope>NUCLEOTIDE SEQUENCE</scope>
</reference>
<dbReference type="AlphaFoldDB" id="A0AAV2TKB7"/>
<organism evidence="2 3">
    <name type="scientific">Calicophoron daubneyi</name>
    <name type="common">Rumen fluke</name>
    <name type="synonym">Paramphistomum daubneyi</name>
    <dbReference type="NCBI Taxonomy" id="300641"/>
    <lineage>
        <taxon>Eukaryota</taxon>
        <taxon>Metazoa</taxon>
        <taxon>Spiralia</taxon>
        <taxon>Lophotrochozoa</taxon>
        <taxon>Platyhelminthes</taxon>
        <taxon>Trematoda</taxon>
        <taxon>Digenea</taxon>
        <taxon>Plagiorchiida</taxon>
        <taxon>Pronocephalata</taxon>
        <taxon>Paramphistomoidea</taxon>
        <taxon>Paramphistomidae</taxon>
        <taxon>Calicophoron</taxon>
    </lineage>
</organism>
<evidence type="ECO:0000313" key="2">
    <source>
        <dbReference type="EMBL" id="CAL5136679.1"/>
    </source>
</evidence>
<dbReference type="EMBL" id="CAXLJL010000345">
    <property type="protein sequence ID" value="CAL5136679.1"/>
    <property type="molecule type" value="Genomic_DNA"/>
</dbReference>
<sequence>MVEEGYTEISSSLREVLKIIAGIFVQSQLNHSKQHRRKKMSNLVFNPFRGPQNTNNRPTRMDGDQKIYERLQMCTCFRETLKKGENFDEAKAINVMERNLNKRQAHGYANLLEDRFTLEKMRANGRDMFRTWLGYREITDIQRSTTRPQFFVLSIQSAMSNKRYYEVYKCHSEEDSQKFETLIREALGSPDFRIHGENTFATVAVSEEPKRERSLAHIEFQSSLESLEEDSKANGAYQQANSTASEGCAEKAPIPEPIHIETYVHAAPPPPSSPVAALSVEAEQAAETECVTFIAFDTNTRQPVVSDDGPAYMYMHRERFQ</sequence>
<evidence type="ECO:0000313" key="3">
    <source>
        <dbReference type="Proteomes" id="UP001497525"/>
    </source>
</evidence>
<dbReference type="Pfam" id="PF25356">
    <property type="entry name" value="PH_trem"/>
    <property type="match status" value="1"/>
</dbReference>
<dbReference type="InterPro" id="IPR057376">
    <property type="entry name" value="PH_trem"/>
</dbReference>
<dbReference type="Proteomes" id="UP001497525">
    <property type="component" value="Unassembled WGS sequence"/>
</dbReference>
<evidence type="ECO:0000259" key="1">
    <source>
        <dbReference type="Pfam" id="PF25356"/>
    </source>
</evidence>
<protein>
    <recommendedName>
        <fullName evidence="1">Trematode PH-like domain-containing protein</fullName>
    </recommendedName>
</protein>